<dbReference type="Pfam" id="PF00383">
    <property type="entry name" value="dCMP_cyt_deam_1"/>
    <property type="match status" value="1"/>
</dbReference>
<evidence type="ECO:0000313" key="6">
    <source>
        <dbReference type="EMBL" id="KOM55068.1"/>
    </source>
</evidence>
<reference evidence="7" key="1">
    <citation type="journal article" date="2015" name="Proc. Natl. Acad. Sci. U.S.A.">
        <title>Genome sequencing of adzuki bean (Vigna angularis) provides insight into high starch and low fat accumulation and domestication.</title>
        <authorList>
            <person name="Yang K."/>
            <person name="Tian Z."/>
            <person name="Chen C."/>
            <person name="Luo L."/>
            <person name="Zhao B."/>
            <person name="Wang Z."/>
            <person name="Yu L."/>
            <person name="Li Y."/>
            <person name="Sun Y."/>
            <person name="Li W."/>
            <person name="Chen Y."/>
            <person name="Li Y."/>
            <person name="Zhang Y."/>
            <person name="Ai D."/>
            <person name="Zhao J."/>
            <person name="Shang C."/>
            <person name="Ma Y."/>
            <person name="Wu B."/>
            <person name="Wang M."/>
            <person name="Gao L."/>
            <person name="Sun D."/>
            <person name="Zhang P."/>
            <person name="Guo F."/>
            <person name="Wang W."/>
            <person name="Li Y."/>
            <person name="Wang J."/>
            <person name="Varshney R.K."/>
            <person name="Wang J."/>
            <person name="Ling H.Q."/>
            <person name="Wan P."/>
        </authorList>
    </citation>
    <scope>NUCLEOTIDE SEQUENCE</scope>
    <source>
        <strain evidence="7">cv. Jingnong 6</strain>
    </source>
</reference>
<dbReference type="GO" id="GO:0006152">
    <property type="term" value="P:purine nucleoside catabolic process"/>
    <property type="evidence" value="ECO:0007669"/>
    <property type="project" value="TreeGrafter"/>
</dbReference>
<dbReference type="FunFam" id="3.40.140.10:FF:000011">
    <property type="entry name" value="tRNA-specific adenosine deaminase"/>
    <property type="match status" value="1"/>
</dbReference>
<keyword evidence="2" id="KW-0479">Metal-binding</keyword>
<dbReference type="OMA" id="NMISKYR"/>
<dbReference type="InterPro" id="IPR016193">
    <property type="entry name" value="Cytidine_deaminase-like"/>
</dbReference>
<keyword evidence="4" id="KW-0862">Zinc</keyword>
<gene>
    <name evidence="6" type="ORF">LR48_Vigan10g096000</name>
</gene>
<dbReference type="Gene3D" id="3.40.140.10">
    <property type="entry name" value="Cytidine Deaminase, domain 2"/>
    <property type="match status" value="1"/>
</dbReference>
<feature type="domain" description="CMP/dCMP-type deaminase" evidence="5">
    <location>
        <begin position="40"/>
        <end position="162"/>
    </location>
</feature>
<name>A0A0L9VJB4_PHAAN</name>
<protein>
    <recommendedName>
        <fullName evidence="5">CMP/dCMP-type deaminase domain-containing protein</fullName>
    </recommendedName>
</protein>
<keyword evidence="3" id="KW-0378">Hydrolase</keyword>
<accession>A0A0L9VJB4</accession>
<dbReference type="CDD" id="cd01285">
    <property type="entry name" value="nucleoside_deaminase"/>
    <property type="match status" value="1"/>
</dbReference>
<proteinExistence type="inferred from homology"/>
<dbReference type="EMBL" id="CM003380">
    <property type="protein sequence ID" value="KOM55068.1"/>
    <property type="molecule type" value="Genomic_DNA"/>
</dbReference>
<dbReference type="PANTHER" id="PTHR11079:SF161">
    <property type="entry name" value="CMP_DCMP-TYPE DEAMINASE DOMAIN-CONTAINING PROTEIN"/>
    <property type="match status" value="1"/>
</dbReference>
<dbReference type="GO" id="GO:0047974">
    <property type="term" value="F:guanosine deaminase activity"/>
    <property type="evidence" value="ECO:0007669"/>
    <property type="project" value="TreeGrafter"/>
</dbReference>
<dbReference type="AlphaFoldDB" id="A0A0L9VJB4"/>
<organism evidence="6 7">
    <name type="scientific">Phaseolus angularis</name>
    <name type="common">Azuki bean</name>
    <name type="synonym">Vigna angularis</name>
    <dbReference type="NCBI Taxonomy" id="3914"/>
    <lineage>
        <taxon>Eukaryota</taxon>
        <taxon>Viridiplantae</taxon>
        <taxon>Streptophyta</taxon>
        <taxon>Embryophyta</taxon>
        <taxon>Tracheophyta</taxon>
        <taxon>Spermatophyta</taxon>
        <taxon>Magnoliopsida</taxon>
        <taxon>eudicotyledons</taxon>
        <taxon>Gunneridae</taxon>
        <taxon>Pentapetalae</taxon>
        <taxon>rosids</taxon>
        <taxon>fabids</taxon>
        <taxon>Fabales</taxon>
        <taxon>Fabaceae</taxon>
        <taxon>Papilionoideae</taxon>
        <taxon>50 kb inversion clade</taxon>
        <taxon>NPAAA clade</taxon>
        <taxon>indigoferoid/millettioid clade</taxon>
        <taxon>Phaseoleae</taxon>
        <taxon>Vigna</taxon>
    </lineage>
</organism>
<dbReference type="PROSITE" id="PS00903">
    <property type="entry name" value="CYT_DCMP_DEAMINASES_1"/>
    <property type="match status" value="1"/>
</dbReference>
<comment type="similarity">
    <text evidence="1">Belongs to the cytidine and deoxycytidylate deaminase family.</text>
</comment>
<dbReference type="PANTHER" id="PTHR11079">
    <property type="entry name" value="CYTOSINE DEAMINASE FAMILY MEMBER"/>
    <property type="match status" value="1"/>
</dbReference>
<dbReference type="STRING" id="3914.A0A0L9VJB4"/>
<dbReference type="GO" id="GO:0008270">
    <property type="term" value="F:zinc ion binding"/>
    <property type="evidence" value="ECO:0007669"/>
    <property type="project" value="InterPro"/>
</dbReference>
<evidence type="ECO:0000256" key="2">
    <source>
        <dbReference type="ARBA" id="ARBA00022723"/>
    </source>
</evidence>
<dbReference type="Proteomes" id="UP000053144">
    <property type="component" value="Chromosome 10"/>
</dbReference>
<evidence type="ECO:0000313" key="7">
    <source>
        <dbReference type="Proteomes" id="UP000053144"/>
    </source>
</evidence>
<dbReference type="PROSITE" id="PS51747">
    <property type="entry name" value="CYT_DCMP_DEAMINASES_2"/>
    <property type="match status" value="1"/>
</dbReference>
<evidence type="ECO:0000259" key="5">
    <source>
        <dbReference type="PROSITE" id="PS51747"/>
    </source>
</evidence>
<dbReference type="InterPro" id="IPR016192">
    <property type="entry name" value="APOBEC/CMP_deaminase_Zn-bd"/>
</dbReference>
<evidence type="ECO:0000256" key="4">
    <source>
        <dbReference type="ARBA" id="ARBA00022833"/>
    </source>
</evidence>
<evidence type="ECO:0000256" key="3">
    <source>
        <dbReference type="ARBA" id="ARBA00022801"/>
    </source>
</evidence>
<dbReference type="InterPro" id="IPR002125">
    <property type="entry name" value="CMP_dCMP_dom"/>
</dbReference>
<dbReference type="Gramene" id="KOM55068">
    <property type="protein sequence ID" value="KOM55068"/>
    <property type="gene ID" value="LR48_Vigan10g096000"/>
</dbReference>
<sequence>MLLESVSSAAKRAEELYNNINENKISVETLNRIEEHFTEDRENMFLTLAVEEAYKAVETGDGYPYGAVIVRNDEIVASCHNMVGRNTDPTAHAEITAIREACRKLNQVELADCEIYASCEPCPMCYGAILFSKFKKVVYGARAEAAVAVGLESNVADALQDSSFYEKVNMEIKKAEGSVAVIAEQVFENTKDKIVMPSVA</sequence>
<evidence type="ECO:0000256" key="1">
    <source>
        <dbReference type="ARBA" id="ARBA00006576"/>
    </source>
</evidence>
<dbReference type="SUPFAM" id="SSF53927">
    <property type="entry name" value="Cytidine deaminase-like"/>
    <property type="match status" value="1"/>
</dbReference>